<reference evidence="6" key="1">
    <citation type="submission" date="2018-12" db="EMBL/GenBank/DDBJ databases">
        <authorList>
            <person name="Will S."/>
            <person name="Neumann-Schaal M."/>
            <person name="Henke P."/>
        </authorList>
    </citation>
    <scope>NUCLEOTIDE SEQUENCE</scope>
    <source>
        <strain evidence="6">PCC 7102</strain>
    </source>
</reference>
<gene>
    <name evidence="6" type="ORF">DSM106972_023850</name>
</gene>
<dbReference type="Proteomes" id="UP000271624">
    <property type="component" value="Unassembled WGS sequence"/>
</dbReference>
<name>A0A3S1CQ32_9CYAN</name>
<keyword evidence="7" id="KW-1185">Reference proteome</keyword>
<dbReference type="SUPFAM" id="SSF52540">
    <property type="entry name" value="P-loop containing nucleoside triphosphate hydrolases"/>
    <property type="match status" value="1"/>
</dbReference>
<dbReference type="GO" id="GO:0016887">
    <property type="term" value="F:ATP hydrolysis activity"/>
    <property type="evidence" value="ECO:0007669"/>
    <property type="project" value="InterPro"/>
</dbReference>
<reference evidence="6" key="2">
    <citation type="journal article" date="2019" name="Genome Biol. Evol.">
        <title>Day and night: Metabolic profiles and evolutionary relationships of six axenic non-marine cyanobacteria.</title>
        <authorList>
            <person name="Will S.E."/>
            <person name="Henke P."/>
            <person name="Boedeker C."/>
            <person name="Huang S."/>
            <person name="Brinkmann H."/>
            <person name="Rohde M."/>
            <person name="Jarek M."/>
            <person name="Friedl T."/>
            <person name="Seufert S."/>
            <person name="Schumacher M."/>
            <person name="Overmann J."/>
            <person name="Neumann-Schaal M."/>
            <person name="Petersen J."/>
        </authorList>
    </citation>
    <scope>NUCLEOTIDE SEQUENCE [LARGE SCALE GENOMIC DNA]</scope>
    <source>
        <strain evidence="6">PCC 7102</strain>
    </source>
</reference>
<dbReference type="RefSeq" id="WP_127080969.1">
    <property type="nucleotide sequence ID" value="NZ_RSCL01000005.1"/>
</dbReference>
<dbReference type="OrthoDB" id="505485at2"/>
<sequence length="328" mass="36048">MAIQSDLIISTKDLTKTYGRKPVVDKLNLAVPRGSICGFLGPNGAGKSTTIKLLLGLIKPSSGNGAILGKNIVNDSVAIRERVGFLAQDPRFYGYLSARETLRFVASFFFKGSPIAIENRIDEMIQLVGLDGKADRPVRGFSGGERQRLGIAQAAINNPELIILDEPASALDPLGRRDMLQILESFRGRSTVFYSTHILDDVQRVSDTVVIMKRGRLIAQGSIQELLAGDRSQFYLTVRGDGLTTRELLKSIPWIKTIVLEEGLPDVDNNPTTKLQINVTNPNVAENELLRIVMMADNEVVVTEYGRVSYELEDVFVDLVEEATKNGS</sequence>
<proteinExistence type="inferred from homology"/>
<comment type="caution">
    <text evidence="6">The sequence shown here is derived from an EMBL/GenBank/DDBJ whole genome shotgun (WGS) entry which is preliminary data.</text>
</comment>
<dbReference type="InterPro" id="IPR003439">
    <property type="entry name" value="ABC_transporter-like_ATP-bd"/>
</dbReference>
<evidence type="ECO:0000313" key="7">
    <source>
        <dbReference type="Proteomes" id="UP000271624"/>
    </source>
</evidence>
<evidence type="ECO:0000256" key="3">
    <source>
        <dbReference type="ARBA" id="ARBA00022741"/>
    </source>
</evidence>
<evidence type="ECO:0000256" key="1">
    <source>
        <dbReference type="ARBA" id="ARBA00005417"/>
    </source>
</evidence>
<protein>
    <submittedName>
        <fullName evidence="6">ABC transporter ATP-binding protein</fullName>
    </submittedName>
</protein>
<evidence type="ECO:0000313" key="6">
    <source>
        <dbReference type="EMBL" id="RUT07124.1"/>
    </source>
</evidence>
<dbReference type="PROSITE" id="PS50893">
    <property type="entry name" value="ABC_TRANSPORTER_2"/>
    <property type="match status" value="1"/>
</dbReference>
<organism evidence="6 7">
    <name type="scientific">Dulcicalothrix desertica PCC 7102</name>
    <dbReference type="NCBI Taxonomy" id="232991"/>
    <lineage>
        <taxon>Bacteria</taxon>
        <taxon>Bacillati</taxon>
        <taxon>Cyanobacteriota</taxon>
        <taxon>Cyanophyceae</taxon>
        <taxon>Nostocales</taxon>
        <taxon>Calotrichaceae</taxon>
        <taxon>Dulcicalothrix</taxon>
    </lineage>
</organism>
<evidence type="ECO:0000256" key="2">
    <source>
        <dbReference type="ARBA" id="ARBA00022448"/>
    </source>
</evidence>
<dbReference type="AlphaFoldDB" id="A0A3S1CQ32"/>
<dbReference type="CDD" id="cd03230">
    <property type="entry name" value="ABC_DR_subfamily_A"/>
    <property type="match status" value="1"/>
</dbReference>
<keyword evidence="2" id="KW-0813">Transport</keyword>
<dbReference type="PROSITE" id="PS00211">
    <property type="entry name" value="ABC_TRANSPORTER_1"/>
    <property type="match status" value="1"/>
</dbReference>
<feature type="domain" description="ABC transporter" evidence="5">
    <location>
        <begin position="9"/>
        <end position="239"/>
    </location>
</feature>
<dbReference type="GO" id="GO:0005524">
    <property type="term" value="F:ATP binding"/>
    <property type="evidence" value="ECO:0007669"/>
    <property type="project" value="UniProtKB-KW"/>
</dbReference>
<dbReference type="Pfam" id="PF00005">
    <property type="entry name" value="ABC_tran"/>
    <property type="match status" value="1"/>
</dbReference>
<comment type="similarity">
    <text evidence="1">Belongs to the ABC transporter superfamily.</text>
</comment>
<dbReference type="InterPro" id="IPR027417">
    <property type="entry name" value="P-loop_NTPase"/>
</dbReference>
<evidence type="ECO:0000256" key="4">
    <source>
        <dbReference type="ARBA" id="ARBA00022840"/>
    </source>
</evidence>
<evidence type="ECO:0000259" key="5">
    <source>
        <dbReference type="PROSITE" id="PS50893"/>
    </source>
</evidence>
<dbReference type="InterPro" id="IPR003593">
    <property type="entry name" value="AAA+_ATPase"/>
</dbReference>
<dbReference type="PANTHER" id="PTHR43335:SF4">
    <property type="entry name" value="ABC TRANSPORTER, ATP-BINDING PROTEIN"/>
    <property type="match status" value="1"/>
</dbReference>
<dbReference type="EMBL" id="RSCL01000005">
    <property type="protein sequence ID" value="RUT07124.1"/>
    <property type="molecule type" value="Genomic_DNA"/>
</dbReference>
<accession>A0A3S1CQ32</accession>
<dbReference type="SMART" id="SM00382">
    <property type="entry name" value="AAA"/>
    <property type="match status" value="1"/>
</dbReference>
<dbReference type="PANTHER" id="PTHR43335">
    <property type="entry name" value="ABC TRANSPORTER, ATP-BINDING PROTEIN"/>
    <property type="match status" value="1"/>
</dbReference>
<keyword evidence="4 6" id="KW-0067">ATP-binding</keyword>
<dbReference type="Gene3D" id="3.40.50.300">
    <property type="entry name" value="P-loop containing nucleotide triphosphate hydrolases"/>
    <property type="match status" value="1"/>
</dbReference>
<keyword evidence="3" id="KW-0547">Nucleotide-binding</keyword>
<dbReference type="InterPro" id="IPR017871">
    <property type="entry name" value="ABC_transporter-like_CS"/>
</dbReference>